<dbReference type="PANTHER" id="PTHR44329">
    <property type="entry name" value="SERINE/THREONINE-PROTEIN KINASE TNNI3K-RELATED"/>
    <property type="match status" value="1"/>
</dbReference>
<evidence type="ECO:0000256" key="5">
    <source>
        <dbReference type="SAM" id="MobiDB-lite"/>
    </source>
</evidence>
<comment type="caution">
    <text evidence="7">The sequence shown here is derived from an EMBL/GenBank/DDBJ whole genome shotgun (WGS) entry which is preliminary data.</text>
</comment>
<feature type="compositionally biased region" description="Basic and acidic residues" evidence="5">
    <location>
        <begin position="554"/>
        <end position="563"/>
    </location>
</feature>
<dbReference type="GO" id="GO:0005524">
    <property type="term" value="F:ATP binding"/>
    <property type="evidence" value="ECO:0007669"/>
    <property type="project" value="UniProtKB-KW"/>
</dbReference>
<dbReference type="InterPro" id="IPR051681">
    <property type="entry name" value="Ser/Thr_Kinases-Pseudokinases"/>
</dbReference>
<dbReference type="PROSITE" id="PS50011">
    <property type="entry name" value="PROTEIN_KINASE_DOM"/>
    <property type="match status" value="1"/>
</dbReference>
<feature type="compositionally biased region" description="Low complexity" evidence="5">
    <location>
        <begin position="420"/>
        <end position="431"/>
    </location>
</feature>
<dbReference type="PROSITE" id="PS00108">
    <property type="entry name" value="PROTEIN_KINASE_ST"/>
    <property type="match status" value="1"/>
</dbReference>
<dbReference type="RefSeq" id="XP_040621570.1">
    <property type="nucleotide sequence ID" value="XM_040762413.1"/>
</dbReference>
<evidence type="ECO:0000313" key="7">
    <source>
        <dbReference type="EMBL" id="KIH93560.1"/>
    </source>
</evidence>
<dbReference type="InterPro" id="IPR008271">
    <property type="entry name" value="Ser/Thr_kinase_AS"/>
</dbReference>
<dbReference type="GO" id="GO:0004674">
    <property type="term" value="F:protein serine/threonine kinase activity"/>
    <property type="evidence" value="ECO:0007669"/>
    <property type="project" value="TreeGrafter"/>
</dbReference>
<dbReference type="HOGENOM" id="CLU_416289_0_0_1"/>
<dbReference type="CDD" id="cd00180">
    <property type="entry name" value="PKc"/>
    <property type="match status" value="1"/>
</dbReference>
<dbReference type="SUPFAM" id="SSF56112">
    <property type="entry name" value="Protein kinase-like (PK-like)"/>
    <property type="match status" value="1"/>
</dbReference>
<keyword evidence="4" id="KW-0067">ATP-binding</keyword>
<feature type="compositionally biased region" description="Basic and acidic residues" evidence="5">
    <location>
        <begin position="432"/>
        <end position="443"/>
    </location>
</feature>
<dbReference type="Gene3D" id="1.10.510.10">
    <property type="entry name" value="Transferase(Phosphotransferase) domain 1"/>
    <property type="match status" value="1"/>
</dbReference>
<dbReference type="OrthoDB" id="1668230at2759"/>
<dbReference type="AlphaFoldDB" id="A0A0C2J3G0"/>
<feature type="compositionally biased region" description="Acidic residues" evidence="5">
    <location>
        <begin position="9"/>
        <end position="21"/>
    </location>
</feature>
<dbReference type="Proteomes" id="UP000031575">
    <property type="component" value="Unassembled WGS sequence"/>
</dbReference>
<keyword evidence="1" id="KW-0808">Transferase</keyword>
<evidence type="ECO:0000256" key="4">
    <source>
        <dbReference type="ARBA" id="ARBA00022840"/>
    </source>
</evidence>
<organism evidence="7 8">
    <name type="scientific">Sporothrix brasiliensis 5110</name>
    <dbReference type="NCBI Taxonomy" id="1398154"/>
    <lineage>
        <taxon>Eukaryota</taxon>
        <taxon>Fungi</taxon>
        <taxon>Dikarya</taxon>
        <taxon>Ascomycota</taxon>
        <taxon>Pezizomycotina</taxon>
        <taxon>Sordariomycetes</taxon>
        <taxon>Sordariomycetidae</taxon>
        <taxon>Ophiostomatales</taxon>
        <taxon>Ophiostomataceae</taxon>
        <taxon>Sporothrix</taxon>
    </lineage>
</organism>
<feature type="domain" description="Protein kinase" evidence="6">
    <location>
        <begin position="1"/>
        <end position="318"/>
    </location>
</feature>
<evidence type="ECO:0000313" key="8">
    <source>
        <dbReference type="Proteomes" id="UP000031575"/>
    </source>
</evidence>
<keyword evidence="3" id="KW-0418">Kinase</keyword>
<protein>
    <recommendedName>
        <fullName evidence="6">Protein kinase domain-containing protein</fullName>
    </recommendedName>
</protein>
<proteinExistence type="predicted"/>
<evidence type="ECO:0000256" key="3">
    <source>
        <dbReference type="ARBA" id="ARBA00022777"/>
    </source>
</evidence>
<name>A0A0C2J3G0_9PEZI</name>
<feature type="region of interest" description="Disordered" evidence="5">
    <location>
        <begin position="414"/>
        <end position="443"/>
    </location>
</feature>
<keyword evidence="8" id="KW-1185">Reference proteome</keyword>
<sequence length="659" mass="70965">MREQPPDYVVDDVPAENEGDEINGGASSWVRLLPCGTRVRKTVPPWDTDYYSRTAKMADMRNEIDIYNHLPKGHPRFLTMLASFDHGLHVGIDLPYLPNGTLRTYLERNHVEFVPAEDGTAPPVPVISPRLRARWAVEMADGIGFLHEHGIIHCDIKPHNMLLDDTLGVRIIDLAGSSLCGRRSYCCESDRFFMPRDRHKLDGTVTTDLFAVGMSLFEIVTGAQPYGEIADRREIRDRYQRGAFPSLAAVPAPVPGSDDDRLPPTYITKYMSSNPDEVGWHGAPANTSVKARSMAPTDASGRDILFAGAIRRCWHGQFASAADLLVALAEDIRVTFCDDDVAYMEAASGLSLRGPARPPVHKDQQLAVQHVLVCVAQKVHAAGARHQPRVGRVGKERQVGRGLLQGEDGVGRALQPQHGAAHARQPRAQAVARREGHGGHDDALLAGRAVVVARKGRGPNAADGRRHGRAKANLHQEVAVAVARHKVRVGSRVGGGRAGLRHETRGGGRAVPAAERAALGGLGVHGRADGHDTQDAGGRQQRQAHSDPAALGRAEGKERVDPERVEQLQGHVRRVPVGKRGAGARPGHCAAVAQGLDGDQVGSRAQVRILELGLVVVGGGRERVEEHDGGLGAVNGRLRQPVADVDAAEVRDEECLGGS</sequence>
<dbReference type="InterPro" id="IPR011009">
    <property type="entry name" value="Kinase-like_dom_sf"/>
</dbReference>
<dbReference type="GeneID" id="63677334"/>
<dbReference type="SMART" id="SM00220">
    <property type="entry name" value="S_TKc"/>
    <property type="match status" value="1"/>
</dbReference>
<dbReference type="PANTHER" id="PTHR44329:SF288">
    <property type="entry name" value="MITOGEN-ACTIVATED PROTEIN KINASE KINASE KINASE 20"/>
    <property type="match status" value="1"/>
</dbReference>
<feature type="region of interest" description="Disordered" evidence="5">
    <location>
        <begin position="490"/>
        <end position="563"/>
    </location>
</feature>
<dbReference type="VEuPathDB" id="FungiDB:SPBR_04130"/>
<keyword evidence="2" id="KW-0547">Nucleotide-binding</keyword>
<gene>
    <name evidence="7" type="ORF">SPBR_04130</name>
</gene>
<evidence type="ECO:0000256" key="1">
    <source>
        <dbReference type="ARBA" id="ARBA00022679"/>
    </source>
</evidence>
<reference evidence="7 8" key="1">
    <citation type="journal article" date="2014" name="BMC Genomics">
        <title>Comparative genomics of the major fungal agents of human and animal Sporotrichosis: Sporothrix schenckii and Sporothrix brasiliensis.</title>
        <authorList>
            <person name="Teixeira M.M."/>
            <person name="de Almeida L.G."/>
            <person name="Kubitschek-Barreira P."/>
            <person name="Alves F.L."/>
            <person name="Kioshima E.S."/>
            <person name="Abadio A.K."/>
            <person name="Fernandes L."/>
            <person name="Derengowski L.S."/>
            <person name="Ferreira K.S."/>
            <person name="Souza R.C."/>
            <person name="Ruiz J.C."/>
            <person name="de Andrade N.C."/>
            <person name="Paes H.C."/>
            <person name="Nicola A.M."/>
            <person name="Albuquerque P."/>
            <person name="Gerber A.L."/>
            <person name="Martins V.P."/>
            <person name="Peconick L.D."/>
            <person name="Neto A.V."/>
            <person name="Chaucanez C.B."/>
            <person name="Silva P.A."/>
            <person name="Cunha O.L."/>
            <person name="de Oliveira F.F."/>
            <person name="dos Santos T.C."/>
            <person name="Barros A.L."/>
            <person name="Soares M.A."/>
            <person name="de Oliveira L.M."/>
            <person name="Marini M.M."/>
            <person name="Villalobos-Duno H."/>
            <person name="Cunha M.M."/>
            <person name="de Hoog S."/>
            <person name="da Silveira J.F."/>
            <person name="Henrissat B."/>
            <person name="Nino-Vega G.A."/>
            <person name="Cisalpino P.S."/>
            <person name="Mora-Montes H.M."/>
            <person name="Almeida S.R."/>
            <person name="Stajich J.E."/>
            <person name="Lopes-Bezerra L.M."/>
            <person name="Vasconcelos A.T."/>
            <person name="Felipe M.S."/>
        </authorList>
    </citation>
    <scope>NUCLEOTIDE SEQUENCE [LARGE SCALE GENOMIC DNA]</scope>
    <source>
        <strain evidence="7 8">5110</strain>
    </source>
</reference>
<feature type="region of interest" description="Disordered" evidence="5">
    <location>
        <begin position="1"/>
        <end position="21"/>
    </location>
</feature>
<evidence type="ECO:0000256" key="2">
    <source>
        <dbReference type="ARBA" id="ARBA00022741"/>
    </source>
</evidence>
<evidence type="ECO:0000259" key="6">
    <source>
        <dbReference type="PROSITE" id="PS50011"/>
    </source>
</evidence>
<accession>A0A0C2J3G0</accession>
<dbReference type="InterPro" id="IPR000719">
    <property type="entry name" value="Prot_kinase_dom"/>
</dbReference>
<dbReference type="EMBL" id="AWTV01000005">
    <property type="protein sequence ID" value="KIH93560.1"/>
    <property type="molecule type" value="Genomic_DNA"/>
</dbReference>
<dbReference type="Pfam" id="PF00069">
    <property type="entry name" value="Pkinase"/>
    <property type="match status" value="1"/>
</dbReference>